<comment type="subcellular location">
    <subcellularLocation>
        <location evidence="1">Cell membrane</location>
        <topology evidence="1">Multi-pass membrane protein</topology>
    </subcellularLocation>
</comment>
<gene>
    <name evidence="8" type="ORF">E1956_27390</name>
</gene>
<name>A0A4P7CXJ1_9BURK</name>
<evidence type="ECO:0000256" key="5">
    <source>
        <dbReference type="ARBA" id="ARBA00022989"/>
    </source>
</evidence>
<dbReference type="KEGG" id="ppai:E1956_27390"/>
<dbReference type="InterPro" id="IPR052518">
    <property type="entry name" value="CHR_Transporter"/>
</dbReference>
<evidence type="ECO:0000256" key="1">
    <source>
        <dbReference type="ARBA" id="ARBA00004651"/>
    </source>
</evidence>
<feature type="transmembrane region" description="Helical" evidence="7">
    <location>
        <begin position="160"/>
        <end position="184"/>
    </location>
</feature>
<organism evidence="8 9">
    <name type="scientific">Paraburkholderia pallida</name>
    <dbReference type="NCBI Taxonomy" id="2547399"/>
    <lineage>
        <taxon>Bacteria</taxon>
        <taxon>Pseudomonadati</taxon>
        <taxon>Pseudomonadota</taxon>
        <taxon>Betaproteobacteria</taxon>
        <taxon>Burkholderiales</taxon>
        <taxon>Burkholderiaceae</taxon>
        <taxon>Paraburkholderia</taxon>
    </lineage>
</organism>
<reference evidence="8 9" key="1">
    <citation type="submission" date="2019-03" db="EMBL/GenBank/DDBJ databases">
        <title>Paraburkholderia sp. 7MH5, isolated from subtropical forest soil.</title>
        <authorList>
            <person name="Gao Z.-H."/>
            <person name="Qiu L.-H."/>
        </authorList>
    </citation>
    <scope>NUCLEOTIDE SEQUENCE [LARGE SCALE GENOMIC DNA]</scope>
    <source>
        <strain evidence="8 9">7MH5</strain>
    </source>
</reference>
<dbReference type="InterPro" id="IPR003370">
    <property type="entry name" value="Chromate_transpt"/>
</dbReference>
<feature type="transmembrane region" description="Helical" evidence="7">
    <location>
        <begin position="115"/>
        <end position="132"/>
    </location>
</feature>
<dbReference type="OrthoDB" id="556585at2"/>
<dbReference type="AlphaFoldDB" id="A0A4P7CXJ1"/>
<evidence type="ECO:0000256" key="7">
    <source>
        <dbReference type="SAM" id="Phobius"/>
    </source>
</evidence>
<comment type="similarity">
    <text evidence="2">Belongs to the chromate ion transporter (CHR) (TC 2.A.51) family.</text>
</comment>
<dbReference type="PANTHER" id="PTHR43663">
    <property type="entry name" value="CHROMATE TRANSPORT PROTEIN-RELATED"/>
    <property type="match status" value="1"/>
</dbReference>
<dbReference type="Proteomes" id="UP000295727">
    <property type="component" value="Chromosome 3"/>
</dbReference>
<sequence>MNLRILGQLAAIFAPLSLVTIGGGQAIIAEIQRQVVDVHAWMSPAQFAADFAISRMAPGPGSLLVTLIGWQVAGFWGALVATAALLLPTGFLIYGVTHVWSRYRGATWQLALERGLRPIAAGMMLAAGWVLLRTLNGGLPAKAIAVISLFILLKTRVNPLVLLLVGAIVLVGMSQFGGVLPQWLHVQVA</sequence>
<protein>
    <submittedName>
        <fullName evidence="8">Chromate transporter</fullName>
    </submittedName>
</protein>
<dbReference type="GO" id="GO:0015109">
    <property type="term" value="F:chromate transmembrane transporter activity"/>
    <property type="evidence" value="ECO:0007669"/>
    <property type="project" value="InterPro"/>
</dbReference>
<evidence type="ECO:0000313" key="9">
    <source>
        <dbReference type="Proteomes" id="UP000295727"/>
    </source>
</evidence>
<dbReference type="GO" id="GO:0005886">
    <property type="term" value="C:plasma membrane"/>
    <property type="evidence" value="ECO:0007669"/>
    <property type="project" value="UniProtKB-SubCell"/>
</dbReference>
<keyword evidence="4 7" id="KW-0812">Transmembrane</keyword>
<proteinExistence type="inferred from homology"/>
<dbReference type="RefSeq" id="WP_134755139.1">
    <property type="nucleotide sequence ID" value="NZ_CP038150.1"/>
</dbReference>
<feature type="transmembrane region" description="Helical" evidence="7">
    <location>
        <begin position="138"/>
        <end position="153"/>
    </location>
</feature>
<evidence type="ECO:0000256" key="6">
    <source>
        <dbReference type="ARBA" id="ARBA00023136"/>
    </source>
</evidence>
<evidence type="ECO:0000256" key="3">
    <source>
        <dbReference type="ARBA" id="ARBA00022475"/>
    </source>
</evidence>
<dbReference type="PANTHER" id="PTHR43663:SF1">
    <property type="entry name" value="CHROMATE TRANSPORTER"/>
    <property type="match status" value="1"/>
</dbReference>
<evidence type="ECO:0000256" key="4">
    <source>
        <dbReference type="ARBA" id="ARBA00022692"/>
    </source>
</evidence>
<dbReference type="Pfam" id="PF02417">
    <property type="entry name" value="Chromate_transp"/>
    <property type="match status" value="1"/>
</dbReference>
<keyword evidence="3" id="KW-1003">Cell membrane</keyword>
<evidence type="ECO:0000256" key="2">
    <source>
        <dbReference type="ARBA" id="ARBA00005262"/>
    </source>
</evidence>
<accession>A0A4P7CXJ1</accession>
<evidence type="ECO:0000313" key="8">
    <source>
        <dbReference type="EMBL" id="QBR00971.1"/>
    </source>
</evidence>
<dbReference type="EMBL" id="CP038150">
    <property type="protein sequence ID" value="QBR00971.1"/>
    <property type="molecule type" value="Genomic_DNA"/>
</dbReference>
<keyword evidence="5 7" id="KW-1133">Transmembrane helix</keyword>
<keyword evidence="9" id="KW-1185">Reference proteome</keyword>
<feature type="transmembrane region" description="Helical" evidence="7">
    <location>
        <begin position="73"/>
        <end position="94"/>
    </location>
</feature>
<keyword evidence="6 7" id="KW-0472">Membrane</keyword>